<evidence type="ECO:0000256" key="8">
    <source>
        <dbReference type="ARBA" id="ARBA00022676"/>
    </source>
</evidence>
<gene>
    <name evidence="18" type="ORF">L21TH_0997</name>
</gene>
<reference evidence="18 19" key="1">
    <citation type="journal article" date="2015" name="Geomicrobiol. J.">
        <title>Caldisalinibacter kiritimatiensis gen. nov., sp. nov., a moderately thermohalophilic thiosulfate-reducing bacterium from a hypersaline microbial mat.</title>
        <authorList>
            <person name="Ben Hania W."/>
            <person name="Joseph M."/>
            <person name="Fiebig A."/>
            <person name="Bunk B."/>
            <person name="Klenk H.-P."/>
            <person name="Fardeau M.-L."/>
            <person name="Spring S."/>
        </authorList>
    </citation>
    <scope>NUCLEOTIDE SEQUENCE [LARGE SCALE GENOMIC DNA]</scope>
    <source>
        <strain evidence="18 19">L21-TH-D2</strain>
    </source>
</reference>
<feature type="domain" description="Phosphoribosyltransferase" evidence="17">
    <location>
        <begin position="12"/>
        <end position="158"/>
    </location>
</feature>
<dbReference type="PATRIC" id="fig|1304284.3.peg.978"/>
<dbReference type="SUPFAM" id="SSF53271">
    <property type="entry name" value="PRTase-like"/>
    <property type="match status" value="1"/>
</dbReference>
<evidence type="ECO:0000256" key="10">
    <source>
        <dbReference type="ARBA" id="ARBA00022723"/>
    </source>
</evidence>
<evidence type="ECO:0000256" key="9">
    <source>
        <dbReference type="ARBA" id="ARBA00022679"/>
    </source>
</evidence>
<sequence>MEKKKKVVISKEEINSKVKELGQIISKDYEGKELLIVSLLKGSFIFTADLVRNIDVTTQIEFMTTSSYGNNTETSGKVNIVNDLRVDIKGRDVLIVDDIVDSGLTMNVIVEHLKEMEPNSLKTCVLLDKPERRQVEITPDYVGFTIPDLFIVGYGLNYGDYYRNIPYIFTFED</sequence>
<dbReference type="NCBIfam" id="TIGR01203">
    <property type="entry name" value="HGPRTase"/>
    <property type="match status" value="1"/>
</dbReference>
<evidence type="ECO:0000256" key="6">
    <source>
        <dbReference type="ARBA" id="ARBA00008391"/>
    </source>
</evidence>
<dbReference type="Gene3D" id="3.40.50.2020">
    <property type="match status" value="1"/>
</dbReference>
<dbReference type="CDD" id="cd06223">
    <property type="entry name" value="PRTases_typeI"/>
    <property type="match status" value="1"/>
</dbReference>
<dbReference type="InterPro" id="IPR050408">
    <property type="entry name" value="HGPRT"/>
</dbReference>
<keyword evidence="11 16" id="KW-0660">Purine salvage</keyword>
<dbReference type="STRING" id="1304284.L21TH_0997"/>
<dbReference type="GO" id="GO:0000287">
    <property type="term" value="F:magnesium ion binding"/>
    <property type="evidence" value="ECO:0007669"/>
    <property type="project" value="TreeGrafter"/>
</dbReference>
<dbReference type="Proteomes" id="UP000013378">
    <property type="component" value="Unassembled WGS sequence"/>
</dbReference>
<proteinExistence type="inferred from homology"/>
<comment type="catalytic activity">
    <reaction evidence="15">
        <text>IMP + diphosphate = hypoxanthine + 5-phospho-alpha-D-ribose 1-diphosphate</text>
        <dbReference type="Rhea" id="RHEA:17973"/>
        <dbReference type="ChEBI" id="CHEBI:17368"/>
        <dbReference type="ChEBI" id="CHEBI:33019"/>
        <dbReference type="ChEBI" id="CHEBI:58017"/>
        <dbReference type="ChEBI" id="CHEBI:58053"/>
        <dbReference type="EC" id="2.4.2.8"/>
    </reaction>
    <physiologicalReaction direction="right-to-left" evidence="15">
        <dbReference type="Rhea" id="RHEA:17975"/>
    </physiologicalReaction>
</comment>
<keyword evidence="13 16" id="KW-0460">Magnesium</keyword>
<evidence type="ECO:0000256" key="16">
    <source>
        <dbReference type="RuleBase" id="RU364099"/>
    </source>
</evidence>
<dbReference type="Pfam" id="PF00156">
    <property type="entry name" value="Pribosyltran"/>
    <property type="match status" value="1"/>
</dbReference>
<dbReference type="GO" id="GO:0005829">
    <property type="term" value="C:cytosol"/>
    <property type="evidence" value="ECO:0007669"/>
    <property type="project" value="TreeGrafter"/>
</dbReference>
<organism evidence="18 19">
    <name type="scientific">Caldisalinibacter kiritimatiensis</name>
    <dbReference type="NCBI Taxonomy" id="1304284"/>
    <lineage>
        <taxon>Bacteria</taxon>
        <taxon>Bacillati</taxon>
        <taxon>Bacillota</taxon>
        <taxon>Tissierellia</taxon>
        <taxon>Tissierellales</taxon>
        <taxon>Thermohalobacteraceae</taxon>
        <taxon>Caldisalinibacter</taxon>
    </lineage>
</organism>
<comment type="function">
    <text evidence="2">Purine salvage pathway enzyme that catalyzes the transfer of the ribosyl-5-phosphate group from 5-phospho-alpha-D-ribose 1-diphosphate (PRPP) to the N9 position of the 6-oxopurines hypoxanthine and guanine to form the corresponding ribonucleotides IMP (inosine 5'-monophosphate) and GMP (guanosine 5'-monophosphate), with the release of PPi.</text>
</comment>
<dbReference type="eggNOG" id="COG0634">
    <property type="taxonomic scope" value="Bacteria"/>
</dbReference>
<keyword evidence="19" id="KW-1185">Reference proteome</keyword>
<dbReference type="UniPathway" id="UPA00591">
    <property type="reaction ID" value="UER00648"/>
</dbReference>
<comment type="pathway">
    <text evidence="4 16">Purine metabolism; IMP biosynthesis via salvage pathway; IMP from hypoxanthine: step 1/1.</text>
</comment>
<evidence type="ECO:0000256" key="13">
    <source>
        <dbReference type="ARBA" id="ARBA00022842"/>
    </source>
</evidence>
<comment type="caution">
    <text evidence="18">The sequence shown here is derived from an EMBL/GenBank/DDBJ whole genome shotgun (WGS) entry which is preliminary data.</text>
</comment>
<evidence type="ECO:0000256" key="4">
    <source>
        <dbReference type="ARBA" id="ARBA00004669"/>
    </source>
</evidence>
<comment type="pathway">
    <text evidence="5">Purine metabolism; GMP biosynthesis via salvage pathway; GMP from guanine: step 1/1.</text>
</comment>
<dbReference type="AlphaFoldDB" id="R1CW79"/>
<dbReference type="PANTHER" id="PTHR43340:SF1">
    <property type="entry name" value="HYPOXANTHINE PHOSPHORIBOSYLTRANSFERASE"/>
    <property type="match status" value="1"/>
</dbReference>
<dbReference type="PANTHER" id="PTHR43340">
    <property type="entry name" value="HYPOXANTHINE-GUANINE PHOSPHORIBOSYLTRANSFERASE"/>
    <property type="match status" value="1"/>
</dbReference>
<protein>
    <recommendedName>
        <fullName evidence="16">Hypoxanthine phosphoribosyltransferase</fullName>
        <ecNumber evidence="16">2.4.2.8</ecNumber>
    </recommendedName>
</protein>
<keyword evidence="7 16" id="KW-0963">Cytoplasm</keyword>
<evidence type="ECO:0000259" key="17">
    <source>
        <dbReference type="Pfam" id="PF00156"/>
    </source>
</evidence>
<keyword evidence="10 16" id="KW-0479">Metal-binding</keyword>
<dbReference type="EMBL" id="ARZA01000105">
    <property type="protein sequence ID" value="EOD00889.1"/>
    <property type="molecule type" value="Genomic_DNA"/>
</dbReference>
<dbReference type="GO" id="GO:0004422">
    <property type="term" value="F:hypoxanthine phosphoribosyltransferase activity"/>
    <property type="evidence" value="ECO:0007669"/>
    <property type="project" value="InterPro"/>
</dbReference>
<comment type="catalytic activity">
    <reaction evidence="14">
        <text>GMP + diphosphate = guanine + 5-phospho-alpha-D-ribose 1-diphosphate</text>
        <dbReference type="Rhea" id="RHEA:25424"/>
        <dbReference type="ChEBI" id="CHEBI:16235"/>
        <dbReference type="ChEBI" id="CHEBI:33019"/>
        <dbReference type="ChEBI" id="CHEBI:58017"/>
        <dbReference type="ChEBI" id="CHEBI:58115"/>
        <dbReference type="EC" id="2.4.2.8"/>
    </reaction>
    <physiologicalReaction direction="right-to-left" evidence="14">
        <dbReference type="Rhea" id="RHEA:25426"/>
    </physiologicalReaction>
</comment>
<evidence type="ECO:0000256" key="7">
    <source>
        <dbReference type="ARBA" id="ARBA00022490"/>
    </source>
</evidence>
<dbReference type="GO" id="GO:0032264">
    <property type="term" value="P:IMP salvage"/>
    <property type="evidence" value="ECO:0007669"/>
    <property type="project" value="UniProtKB-UniPathway"/>
</dbReference>
<dbReference type="GO" id="GO:0006178">
    <property type="term" value="P:guanine salvage"/>
    <property type="evidence" value="ECO:0007669"/>
    <property type="project" value="TreeGrafter"/>
</dbReference>
<evidence type="ECO:0000256" key="2">
    <source>
        <dbReference type="ARBA" id="ARBA00002049"/>
    </source>
</evidence>
<keyword evidence="8 16" id="KW-0328">Glycosyltransferase</keyword>
<keyword evidence="12 16" id="KW-0547">Nucleotide-binding</keyword>
<evidence type="ECO:0000256" key="14">
    <source>
        <dbReference type="ARBA" id="ARBA00048811"/>
    </source>
</evidence>
<dbReference type="InterPro" id="IPR000836">
    <property type="entry name" value="PRTase_dom"/>
</dbReference>
<accession>R1CW79</accession>
<dbReference type="FunFam" id="3.40.50.2020:FF:000006">
    <property type="entry name" value="Hypoxanthine phosphoribosyltransferase"/>
    <property type="match status" value="1"/>
</dbReference>
<keyword evidence="9 16" id="KW-0808">Transferase</keyword>
<comment type="cofactor">
    <cofactor evidence="1 16">
        <name>Mg(2+)</name>
        <dbReference type="ChEBI" id="CHEBI:18420"/>
    </cofactor>
</comment>
<dbReference type="GO" id="GO:0046100">
    <property type="term" value="P:hypoxanthine metabolic process"/>
    <property type="evidence" value="ECO:0007669"/>
    <property type="project" value="TreeGrafter"/>
</dbReference>
<evidence type="ECO:0000256" key="11">
    <source>
        <dbReference type="ARBA" id="ARBA00022726"/>
    </source>
</evidence>
<evidence type="ECO:0000256" key="15">
    <source>
        <dbReference type="ARBA" id="ARBA00049402"/>
    </source>
</evidence>
<evidence type="ECO:0000256" key="1">
    <source>
        <dbReference type="ARBA" id="ARBA00001946"/>
    </source>
</evidence>
<dbReference type="GO" id="GO:0000166">
    <property type="term" value="F:nucleotide binding"/>
    <property type="evidence" value="ECO:0007669"/>
    <property type="project" value="UniProtKB-KW"/>
</dbReference>
<dbReference type="GO" id="GO:0052657">
    <property type="term" value="F:guanine phosphoribosyltransferase activity"/>
    <property type="evidence" value="ECO:0007669"/>
    <property type="project" value="UniProtKB-ARBA"/>
</dbReference>
<comment type="similarity">
    <text evidence="6 16">Belongs to the purine/pyrimidine phosphoribosyltransferase family.</text>
</comment>
<dbReference type="InterPro" id="IPR029057">
    <property type="entry name" value="PRTase-like"/>
</dbReference>
<name>R1CW79_9FIRM</name>
<evidence type="ECO:0000256" key="3">
    <source>
        <dbReference type="ARBA" id="ARBA00004496"/>
    </source>
</evidence>
<dbReference type="OrthoDB" id="9802824at2"/>
<evidence type="ECO:0000256" key="5">
    <source>
        <dbReference type="ARBA" id="ARBA00004676"/>
    </source>
</evidence>
<dbReference type="GO" id="GO:0032263">
    <property type="term" value="P:GMP salvage"/>
    <property type="evidence" value="ECO:0007669"/>
    <property type="project" value="TreeGrafter"/>
</dbReference>
<dbReference type="RefSeq" id="WP_006310940.1">
    <property type="nucleotide sequence ID" value="NZ_ARZA01000105.1"/>
</dbReference>
<comment type="subcellular location">
    <subcellularLocation>
        <location evidence="3 16">Cytoplasm</location>
    </subcellularLocation>
</comment>
<dbReference type="InterPro" id="IPR005904">
    <property type="entry name" value="Hxn_phspho_trans"/>
</dbReference>
<dbReference type="EC" id="2.4.2.8" evidence="16"/>
<evidence type="ECO:0000313" key="18">
    <source>
        <dbReference type="EMBL" id="EOD00889.1"/>
    </source>
</evidence>
<evidence type="ECO:0000256" key="12">
    <source>
        <dbReference type="ARBA" id="ARBA00022741"/>
    </source>
</evidence>
<dbReference type="GO" id="GO:0006166">
    <property type="term" value="P:purine ribonucleoside salvage"/>
    <property type="evidence" value="ECO:0007669"/>
    <property type="project" value="UniProtKB-KW"/>
</dbReference>
<evidence type="ECO:0000313" key="19">
    <source>
        <dbReference type="Proteomes" id="UP000013378"/>
    </source>
</evidence>